<dbReference type="GO" id="GO:0004814">
    <property type="term" value="F:arginine-tRNA ligase activity"/>
    <property type="evidence" value="ECO:0007669"/>
    <property type="project" value="InterPro"/>
</dbReference>
<dbReference type="STRING" id="1344416.A0A139AP57"/>
<evidence type="ECO:0000313" key="3">
    <source>
        <dbReference type="Proteomes" id="UP000070544"/>
    </source>
</evidence>
<accession>A0A139AP57</accession>
<proteinExistence type="predicted"/>
<dbReference type="Gene3D" id="1.10.730.10">
    <property type="entry name" value="Isoleucyl-tRNA Synthetase, Domain 1"/>
    <property type="match status" value="1"/>
</dbReference>
<keyword evidence="3" id="KW-1185">Reference proteome</keyword>
<evidence type="ECO:0000313" key="2">
    <source>
        <dbReference type="EMBL" id="KXS18512.1"/>
    </source>
</evidence>
<dbReference type="OrthoDB" id="10603966at2759"/>
<dbReference type="AlphaFoldDB" id="A0A139AP57"/>
<feature type="domain" description="DALR anticodon binding" evidence="1">
    <location>
        <begin position="551"/>
        <end position="676"/>
    </location>
</feature>
<reference evidence="2 3" key="1">
    <citation type="journal article" date="2015" name="Genome Biol. Evol.">
        <title>Phylogenomic analyses indicate that early fungi evolved digesting cell walls of algal ancestors of land plants.</title>
        <authorList>
            <person name="Chang Y."/>
            <person name="Wang S."/>
            <person name="Sekimoto S."/>
            <person name="Aerts A.L."/>
            <person name="Choi C."/>
            <person name="Clum A."/>
            <person name="LaButti K.M."/>
            <person name="Lindquist E.A."/>
            <person name="Yee Ngan C."/>
            <person name="Ohm R.A."/>
            <person name="Salamov A.A."/>
            <person name="Grigoriev I.V."/>
            <person name="Spatafora J.W."/>
            <person name="Berbee M.L."/>
        </authorList>
    </citation>
    <scope>NUCLEOTIDE SEQUENCE [LARGE SCALE GENOMIC DNA]</scope>
    <source>
        <strain evidence="2 3">JEL478</strain>
    </source>
</reference>
<dbReference type="SMART" id="SM00836">
    <property type="entry name" value="DALR_1"/>
    <property type="match status" value="1"/>
</dbReference>
<dbReference type="SUPFAM" id="SSF47323">
    <property type="entry name" value="Anticodon-binding domain of a subclass of class I aminoacyl-tRNA synthetases"/>
    <property type="match status" value="1"/>
</dbReference>
<dbReference type="EMBL" id="KQ965742">
    <property type="protein sequence ID" value="KXS18512.1"/>
    <property type="molecule type" value="Genomic_DNA"/>
</dbReference>
<dbReference type="Proteomes" id="UP000070544">
    <property type="component" value="Unassembled WGS sequence"/>
</dbReference>
<sequence length="676" mass="73786">MDFYFQHVAHELLLPALRRLVESTPGDVGPKIAALVEIPPPSFTPSINLKTQTTADRNRRLPVDRNTSVITVRIAVPAVWPLVRTVKHNAGTASSSDGEGTDAGGDVFEHAARTNCGKIGRSNGAEPPWKSFADDLVAEVHADGVVVTSVNLVNVHMYFGISLSHFLRQTFLTSPAPITKQPPVPTYPVTLVLVALPDPRERRLQLKDLRTIILAAFVQSICARVQGKAVFAMEWHVRGSLRDFDGDEDDDRSRSSFSDPSLVEVRHSAKKLTSTAEDSNVSNEAYADSYRDMLSTCNLLNLRLLASPRPGTDAATSVFSSLNQESVTVQLDPAQKPDVLRLFDESHALTRFGHDLSALVGAQGEFLSRWDSSGNGETPVVSEILLVTSTRLQHHVTLLERALRSSGVSSTPPVRYVGFEDALLPPAIDIPECVLEACAIEKRDAESEVTAGFLPLRRVIDFAQRRARSTLQERWGDREENGDVFPDETQSGHASDVDALAVAVAALSAQDLTARRTKGPIWRWTACGGLFDDGVPQGALRDMERNVGVYLQYAHARLESIVSHSSLDSSLTSPSSDSLFDPSQLLPPLVSTFPQYLLALMILPSVLNGTQSNFEPVPLMSHLVHTAKLAASMAGSYRVKGMKESVKRTRGWLLEWGRRGIEGGLSGVGWTAVKRM</sequence>
<name>A0A139AP57_GONPJ</name>
<dbReference type="InterPro" id="IPR009080">
    <property type="entry name" value="tRNAsynth_Ia_anticodon-bd"/>
</dbReference>
<protein>
    <recommendedName>
        <fullName evidence="1">DALR anticodon binding domain-containing protein</fullName>
    </recommendedName>
</protein>
<gene>
    <name evidence="2" type="ORF">M427DRAFT_132834</name>
</gene>
<dbReference type="GO" id="GO:0006420">
    <property type="term" value="P:arginyl-tRNA aminoacylation"/>
    <property type="evidence" value="ECO:0007669"/>
    <property type="project" value="InterPro"/>
</dbReference>
<dbReference type="InterPro" id="IPR008909">
    <property type="entry name" value="DALR_anticod-bd"/>
</dbReference>
<dbReference type="GO" id="GO:0005524">
    <property type="term" value="F:ATP binding"/>
    <property type="evidence" value="ECO:0007669"/>
    <property type="project" value="InterPro"/>
</dbReference>
<evidence type="ECO:0000259" key="1">
    <source>
        <dbReference type="SMART" id="SM00836"/>
    </source>
</evidence>
<organism evidence="2 3">
    <name type="scientific">Gonapodya prolifera (strain JEL478)</name>
    <name type="common">Monoblepharis prolifera</name>
    <dbReference type="NCBI Taxonomy" id="1344416"/>
    <lineage>
        <taxon>Eukaryota</taxon>
        <taxon>Fungi</taxon>
        <taxon>Fungi incertae sedis</taxon>
        <taxon>Chytridiomycota</taxon>
        <taxon>Chytridiomycota incertae sedis</taxon>
        <taxon>Monoblepharidomycetes</taxon>
        <taxon>Monoblepharidales</taxon>
        <taxon>Gonapodyaceae</taxon>
        <taxon>Gonapodya</taxon>
    </lineage>
</organism>